<dbReference type="PANTHER" id="PTHR46797:SF23">
    <property type="entry name" value="HTH-TYPE TRANSCRIPTIONAL REGULATOR SUTR"/>
    <property type="match status" value="1"/>
</dbReference>
<protein>
    <submittedName>
        <fullName evidence="5">Transcriptional regulator, XRE family</fullName>
    </submittedName>
</protein>
<sequence>MLDDTNIIVGKNIREARTNILEISQDELARRVGLSRPSVANIESGRQQVTVHQLMIFSNALGIPAYRLLPNTPEKNEDLAEDAYQVEPGLQKWLAGL</sequence>
<dbReference type="InterPro" id="IPR001387">
    <property type="entry name" value="Cro/C1-type_HTH"/>
</dbReference>
<reference evidence="5 6" key="1">
    <citation type="submission" date="2016-10" db="EMBL/GenBank/DDBJ databases">
        <authorList>
            <person name="de Groot N.N."/>
        </authorList>
    </citation>
    <scope>NUCLEOTIDE SEQUENCE [LARGE SCALE GENOMIC DNA]</scope>
    <source>
        <strain evidence="5 6">CGMCC 1.10267</strain>
    </source>
</reference>
<dbReference type="GO" id="GO:0005829">
    <property type="term" value="C:cytosol"/>
    <property type="evidence" value="ECO:0007669"/>
    <property type="project" value="TreeGrafter"/>
</dbReference>
<dbReference type="GO" id="GO:0003700">
    <property type="term" value="F:DNA-binding transcription factor activity"/>
    <property type="evidence" value="ECO:0007669"/>
    <property type="project" value="TreeGrafter"/>
</dbReference>
<dbReference type="Proteomes" id="UP000199495">
    <property type="component" value="Unassembled WGS sequence"/>
</dbReference>
<evidence type="ECO:0000256" key="3">
    <source>
        <dbReference type="ARBA" id="ARBA00023163"/>
    </source>
</evidence>
<keyword evidence="1" id="KW-0805">Transcription regulation</keyword>
<gene>
    <name evidence="5" type="ORF">SAMN04487974_10479</name>
</gene>
<dbReference type="AlphaFoldDB" id="A0A1G7VEH1"/>
<evidence type="ECO:0000256" key="1">
    <source>
        <dbReference type="ARBA" id="ARBA00023015"/>
    </source>
</evidence>
<proteinExistence type="predicted"/>
<evidence type="ECO:0000313" key="6">
    <source>
        <dbReference type="Proteomes" id="UP000199495"/>
    </source>
</evidence>
<dbReference type="OrthoDB" id="7594891at2"/>
<accession>A0A1G7VEH1</accession>
<dbReference type="Gene3D" id="1.10.260.40">
    <property type="entry name" value="lambda repressor-like DNA-binding domains"/>
    <property type="match status" value="1"/>
</dbReference>
<evidence type="ECO:0000313" key="5">
    <source>
        <dbReference type="EMBL" id="SDG57951.1"/>
    </source>
</evidence>
<dbReference type="EMBL" id="FNCS01000004">
    <property type="protein sequence ID" value="SDG57951.1"/>
    <property type="molecule type" value="Genomic_DNA"/>
</dbReference>
<keyword evidence="2" id="KW-0238">DNA-binding</keyword>
<feature type="domain" description="HTH cro/C1-type" evidence="4">
    <location>
        <begin position="13"/>
        <end position="68"/>
    </location>
</feature>
<dbReference type="STRING" id="440168.SAMN04487974_10479"/>
<dbReference type="CDD" id="cd00093">
    <property type="entry name" value="HTH_XRE"/>
    <property type="match status" value="1"/>
</dbReference>
<organism evidence="5 6">
    <name type="scientific">Pelagibacterium luteolum</name>
    <dbReference type="NCBI Taxonomy" id="440168"/>
    <lineage>
        <taxon>Bacteria</taxon>
        <taxon>Pseudomonadati</taxon>
        <taxon>Pseudomonadota</taxon>
        <taxon>Alphaproteobacteria</taxon>
        <taxon>Hyphomicrobiales</taxon>
        <taxon>Devosiaceae</taxon>
        <taxon>Pelagibacterium</taxon>
    </lineage>
</organism>
<evidence type="ECO:0000259" key="4">
    <source>
        <dbReference type="PROSITE" id="PS50943"/>
    </source>
</evidence>
<dbReference type="PROSITE" id="PS50943">
    <property type="entry name" value="HTH_CROC1"/>
    <property type="match status" value="1"/>
</dbReference>
<keyword evidence="6" id="KW-1185">Reference proteome</keyword>
<dbReference type="SMART" id="SM00530">
    <property type="entry name" value="HTH_XRE"/>
    <property type="match status" value="1"/>
</dbReference>
<dbReference type="InterPro" id="IPR050807">
    <property type="entry name" value="TransReg_Diox_bact_type"/>
</dbReference>
<evidence type="ECO:0000256" key="2">
    <source>
        <dbReference type="ARBA" id="ARBA00023125"/>
    </source>
</evidence>
<dbReference type="RefSeq" id="WP_090595113.1">
    <property type="nucleotide sequence ID" value="NZ_FNCS01000004.1"/>
</dbReference>
<dbReference type="PANTHER" id="PTHR46797">
    <property type="entry name" value="HTH-TYPE TRANSCRIPTIONAL REGULATOR"/>
    <property type="match status" value="1"/>
</dbReference>
<keyword evidence="3" id="KW-0804">Transcription</keyword>
<dbReference type="Pfam" id="PF01381">
    <property type="entry name" value="HTH_3"/>
    <property type="match status" value="1"/>
</dbReference>
<dbReference type="InterPro" id="IPR010982">
    <property type="entry name" value="Lambda_DNA-bd_dom_sf"/>
</dbReference>
<name>A0A1G7VEH1_9HYPH</name>
<dbReference type="GO" id="GO:0003677">
    <property type="term" value="F:DNA binding"/>
    <property type="evidence" value="ECO:0007669"/>
    <property type="project" value="UniProtKB-KW"/>
</dbReference>
<dbReference type="SUPFAM" id="SSF47413">
    <property type="entry name" value="lambda repressor-like DNA-binding domains"/>
    <property type="match status" value="1"/>
</dbReference>